<sequence length="631" mass="67416">MNVSLPFLQALILFVWVTLLGIVLGWILRRFFALFQRRTAPRPTVDAVSCSTEVETSSPARSVKDEVVENGSAQGEIDGADRKGAAFERSDPRLPVRLRLTEDRLADMARSASALAMASAANGPPPSLPPLTSDERWRLQVASMPPVEAVEGWPARATDDQGPNATDWRAKRPAHGDYAPSSTEARVFRPLDPAIAGAVLGAQALPDDGQRPAVVSIVPSGTTRDTSPSSDAAAVNEATNAREPLDLPALNTALWRGRAATEGKAAPSLPPSATDEAMRLQIRPRTVEDSPSSDIYASDPASLTASKGAESWRPSKRSEARSEVRPPFRPIGDVDALVRTKWGVSPPSSGTLDKSVTEDSKDDPILNMDHEIPKGRLWGPAVAMPLPSAVAAQALGRSAGSPSHGEVIEDFDSGDPSAFQADGTAFAIGMDDEARPERLAGAVEKLAEESEPAEEDRPVPRIEESEMRRVASEDEALSDDNQASSQSKTVLSPGPSDEDDETSIEDGFEPILRDSHDRGAAPVGSGQPVDGSEWLDMPPPVDRTNEAVPSDPPAGSAHPHGSDDLSRIRGVGPATEQRLHELGVTSYAQIAAWGPDEAAWFGEQLFFPGRVERENWIELARELMNEGSDQG</sequence>
<feature type="compositionally biased region" description="Basic and acidic residues" evidence="1">
    <location>
        <begin position="455"/>
        <end position="472"/>
    </location>
</feature>
<dbReference type="Proteomes" id="UP000215405">
    <property type="component" value="Unassembled WGS sequence"/>
</dbReference>
<protein>
    <submittedName>
        <fullName evidence="3">Uncharacterized protein</fullName>
    </submittedName>
</protein>
<organism evidence="3 4">
    <name type="scientific">Notoacmeibacter marinus</name>
    <dbReference type="NCBI Taxonomy" id="1876515"/>
    <lineage>
        <taxon>Bacteria</taxon>
        <taxon>Pseudomonadati</taxon>
        <taxon>Pseudomonadota</taxon>
        <taxon>Alphaproteobacteria</taxon>
        <taxon>Hyphomicrobiales</taxon>
        <taxon>Notoacmeibacteraceae</taxon>
        <taxon>Notoacmeibacter</taxon>
    </lineage>
</organism>
<keyword evidence="2" id="KW-1133">Transmembrane helix</keyword>
<keyword evidence="4" id="KW-1185">Reference proteome</keyword>
<comment type="caution">
    <text evidence="3">The sequence shown here is derived from an EMBL/GenBank/DDBJ whole genome shotgun (WGS) entry which is preliminary data.</text>
</comment>
<feature type="compositionally biased region" description="Basic and acidic residues" evidence="1">
    <location>
        <begin position="316"/>
        <end position="326"/>
    </location>
</feature>
<evidence type="ECO:0000256" key="1">
    <source>
        <dbReference type="SAM" id="MobiDB-lite"/>
    </source>
</evidence>
<feature type="region of interest" description="Disordered" evidence="1">
    <location>
        <begin position="151"/>
        <end position="180"/>
    </location>
</feature>
<gene>
    <name evidence="3" type="ORF">B7H23_14505</name>
</gene>
<dbReference type="AlphaFoldDB" id="A0A231UU28"/>
<proteinExistence type="predicted"/>
<evidence type="ECO:0000256" key="2">
    <source>
        <dbReference type="SAM" id="Phobius"/>
    </source>
</evidence>
<keyword evidence="2" id="KW-0812">Transmembrane</keyword>
<feature type="transmembrane region" description="Helical" evidence="2">
    <location>
        <begin position="6"/>
        <end position="28"/>
    </location>
</feature>
<feature type="region of interest" description="Disordered" evidence="1">
    <location>
        <begin position="220"/>
        <end position="242"/>
    </location>
</feature>
<feature type="compositionally biased region" description="Polar residues" evidence="1">
    <location>
        <begin position="51"/>
        <end position="60"/>
    </location>
</feature>
<evidence type="ECO:0000313" key="4">
    <source>
        <dbReference type="Proteomes" id="UP000215405"/>
    </source>
</evidence>
<feature type="compositionally biased region" description="Polar residues" evidence="1">
    <location>
        <begin position="289"/>
        <end position="305"/>
    </location>
</feature>
<feature type="region of interest" description="Disordered" evidence="1">
    <location>
        <begin position="395"/>
        <end position="573"/>
    </location>
</feature>
<dbReference type="RefSeq" id="WP_094078148.1">
    <property type="nucleotide sequence ID" value="NZ_NBYO01000003.1"/>
</dbReference>
<accession>A0A231UU28</accession>
<feature type="compositionally biased region" description="Basic and acidic residues" evidence="1">
    <location>
        <begin position="355"/>
        <end position="372"/>
    </location>
</feature>
<feature type="compositionally biased region" description="Polar residues" evidence="1">
    <location>
        <begin position="220"/>
        <end position="230"/>
    </location>
</feature>
<feature type="compositionally biased region" description="Polar residues" evidence="1">
    <location>
        <begin position="479"/>
        <end position="490"/>
    </location>
</feature>
<keyword evidence="2" id="KW-0472">Membrane</keyword>
<name>A0A231UU28_9HYPH</name>
<feature type="region of interest" description="Disordered" evidence="1">
    <location>
        <begin position="284"/>
        <end position="372"/>
    </location>
</feature>
<dbReference type="EMBL" id="NBYO01000003">
    <property type="protein sequence ID" value="OXS99371.1"/>
    <property type="molecule type" value="Genomic_DNA"/>
</dbReference>
<dbReference type="Gene3D" id="1.10.150.20">
    <property type="entry name" value="5' to 3' exonuclease, C-terminal subdomain"/>
    <property type="match status" value="1"/>
</dbReference>
<feature type="region of interest" description="Disordered" evidence="1">
    <location>
        <begin position="51"/>
        <end position="84"/>
    </location>
</feature>
<feature type="compositionally biased region" description="Acidic residues" evidence="1">
    <location>
        <begin position="496"/>
        <end position="508"/>
    </location>
</feature>
<evidence type="ECO:0000313" key="3">
    <source>
        <dbReference type="EMBL" id="OXS99371.1"/>
    </source>
</evidence>
<reference evidence="4" key="1">
    <citation type="journal article" date="2017" name="Int. J. Syst. Evol. Microbiol.">
        <title>Notoacmeibacter marinus gen. nov., sp. nov., isolated from the gut of a limpet and proposal of Notoacmeibacteraceae fam. nov. in the order Rhizobiales of the class Alphaproteobacteria.</title>
        <authorList>
            <person name="Huang Z."/>
            <person name="Guo F."/>
            <person name="Lai Q."/>
        </authorList>
    </citation>
    <scope>NUCLEOTIDE SEQUENCE [LARGE SCALE GENOMIC DNA]</scope>
    <source>
        <strain evidence="4">XMTR2A4</strain>
    </source>
</reference>